<accession>A0A974Y0B9</accession>
<dbReference type="Pfam" id="PF00156">
    <property type="entry name" value="Pribosyltran"/>
    <property type="match status" value="1"/>
</dbReference>
<dbReference type="KEGG" id="lsf:I8J32_016355"/>
<evidence type="ECO:0000313" key="5">
    <source>
        <dbReference type="Proteomes" id="UP000639274"/>
    </source>
</evidence>
<dbReference type="RefSeq" id="WP_200613640.1">
    <property type="nucleotide sequence ID" value="NZ_CP071518.1"/>
</dbReference>
<dbReference type="SUPFAM" id="SSF53271">
    <property type="entry name" value="PRTase-like"/>
    <property type="match status" value="1"/>
</dbReference>
<dbReference type="Proteomes" id="UP000639274">
    <property type="component" value="Chromosome"/>
</dbReference>
<keyword evidence="5" id="KW-1185">Reference proteome</keyword>
<dbReference type="AlphaFoldDB" id="A0A974Y0B9"/>
<dbReference type="GO" id="GO:0046100">
    <property type="term" value="P:hypoxanthine metabolic process"/>
    <property type="evidence" value="ECO:0007669"/>
    <property type="project" value="TreeGrafter"/>
</dbReference>
<comment type="catalytic activity">
    <reaction evidence="1">
        <text>GMP + diphosphate = guanine + 5-phospho-alpha-D-ribose 1-diphosphate</text>
        <dbReference type="Rhea" id="RHEA:25424"/>
        <dbReference type="ChEBI" id="CHEBI:16235"/>
        <dbReference type="ChEBI" id="CHEBI:33019"/>
        <dbReference type="ChEBI" id="CHEBI:58017"/>
        <dbReference type="ChEBI" id="CHEBI:58115"/>
        <dbReference type="EC" id="2.4.2.8"/>
    </reaction>
    <physiologicalReaction direction="right-to-left" evidence="1">
        <dbReference type="Rhea" id="RHEA:25426"/>
    </physiologicalReaction>
</comment>
<dbReference type="GO" id="GO:0006178">
    <property type="term" value="P:guanine salvage"/>
    <property type="evidence" value="ECO:0007669"/>
    <property type="project" value="TreeGrafter"/>
</dbReference>
<dbReference type="InterPro" id="IPR029057">
    <property type="entry name" value="PRTase-like"/>
</dbReference>
<dbReference type="GO" id="GO:0000287">
    <property type="term" value="F:magnesium ion binding"/>
    <property type="evidence" value="ECO:0007669"/>
    <property type="project" value="TreeGrafter"/>
</dbReference>
<dbReference type="InterPro" id="IPR000836">
    <property type="entry name" value="PRTase_dom"/>
</dbReference>
<dbReference type="GO" id="GO:0004422">
    <property type="term" value="F:hypoxanthine phosphoribosyltransferase activity"/>
    <property type="evidence" value="ECO:0007669"/>
    <property type="project" value="TreeGrafter"/>
</dbReference>
<dbReference type="PANTHER" id="PTHR43340">
    <property type="entry name" value="HYPOXANTHINE-GUANINE PHOSPHORIBOSYLTRANSFERASE"/>
    <property type="match status" value="1"/>
</dbReference>
<protein>
    <submittedName>
        <fullName evidence="4">Hypoxanthine-guanine phosphoribosyltransferase</fullName>
        <ecNumber evidence="4">2.4.2.8</ecNumber>
    </submittedName>
</protein>
<name>A0A974Y0B9_9GAMM</name>
<dbReference type="InterPro" id="IPR050408">
    <property type="entry name" value="HGPRT"/>
</dbReference>
<dbReference type="GO" id="GO:0005829">
    <property type="term" value="C:cytosol"/>
    <property type="evidence" value="ECO:0007669"/>
    <property type="project" value="TreeGrafter"/>
</dbReference>
<dbReference type="NCBIfam" id="NF006605">
    <property type="entry name" value="PRK09162.1"/>
    <property type="match status" value="1"/>
</dbReference>
<proteinExistence type="predicted"/>
<reference evidence="4 5" key="1">
    <citation type="submission" date="2021-03" db="EMBL/GenBank/DDBJ databases">
        <title>Lysobacter sp. nov. isolated from soil of gangwondo yeongwol, south Korea.</title>
        <authorList>
            <person name="Kim K.R."/>
            <person name="Kim K.H."/>
            <person name="Jeon C.O."/>
        </authorList>
    </citation>
    <scope>NUCLEOTIDE SEQUENCE [LARGE SCALE GENOMIC DNA]</scope>
    <source>
        <strain evidence="4 5">R19</strain>
    </source>
</reference>
<dbReference type="EC" id="2.4.2.8" evidence="4"/>
<evidence type="ECO:0000313" key="4">
    <source>
        <dbReference type="EMBL" id="QSX78228.1"/>
    </source>
</evidence>
<gene>
    <name evidence="4" type="ORF">I8J32_016355</name>
</gene>
<evidence type="ECO:0000256" key="1">
    <source>
        <dbReference type="ARBA" id="ARBA00048811"/>
    </source>
</evidence>
<dbReference type="GO" id="GO:0032263">
    <property type="term" value="P:GMP salvage"/>
    <property type="evidence" value="ECO:0007669"/>
    <property type="project" value="TreeGrafter"/>
</dbReference>
<evidence type="ECO:0000259" key="3">
    <source>
        <dbReference type="Pfam" id="PF00156"/>
    </source>
</evidence>
<organism evidence="4 5">
    <name type="scientific">Agrilutibacter solisilvae</name>
    <dbReference type="NCBI Taxonomy" id="2763317"/>
    <lineage>
        <taxon>Bacteria</taxon>
        <taxon>Pseudomonadati</taxon>
        <taxon>Pseudomonadota</taxon>
        <taxon>Gammaproteobacteria</taxon>
        <taxon>Lysobacterales</taxon>
        <taxon>Lysobacteraceae</taxon>
        <taxon>Agrilutibacter</taxon>
    </lineage>
</organism>
<dbReference type="Gene3D" id="3.40.50.2020">
    <property type="match status" value="1"/>
</dbReference>
<sequence length="188" mass="20698">MNDASRPDLQAALASSDLIHDRQVLETAIARMAVAIRNDFAGSVPLFVTVMHGGLPFAGQLALELGALGQDLEFEYLHATRYRGATTGSSTLTWKHRPATSLRGRRVLLVDDIVDEGHTLAAVRDWCREQGAAQIRIAALAVKRHDRCVPGLHADYFGVDVPDRYVYGYGMDFHEQGRALPAIYALRD</sequence>
<keyword evidence="4" id="KW-0328">Glycosyltransferase</keyword>
<evidence type="ECO:0000256" key="2">
    <source>
        <dbReference type="ARBA" id="ARBA00049402"/>
    </source>
</evidence>
<dbReference type="CDD" id="cd06223">
    <property type="entry name" value="PRTases_typeI"/>
    <property type="match status" value="1"/>
</dbReference>
<dbReference type="GO" id="GO:0032264">
    <property type="term" value="P:IMP salvage"/>
    <property type="evidence" value="ECO:0007669"/>
    <property type="project" value="TreeGrafter"/>
</dbReference>
<feature type="domain" description="Phosphoribosyltransferase" evidence="3">
    <location>
        <begin position="17"/>
        <end position="148"/>
    </location>
</feature>
<comment type="catalytic activity">
    <reaction evidence="2">
        <text>IMP + diphosphate = hypoxanthine + 5-phospho-alpha-D-ribose 1-diphosphate</text>
        <dbReference type="Rhea" id="RHEA:17973"/>
        <dbReference type="ChEBI" id="CHEBI:17368"/>
        <dbReference type="ChEBI" id="CHEBI:33019"/>
        <dbReference type="ChEBI" id="CHEBI:58017"/>
        <dbReference type="ChEBI" id="CHEBI:58053"/>
        <dbReference type="EC" id="2.4.2.8"/>
    </reaction>
    <physiologicalReaction direction="right-to-left" evidence="2">
        <dbReference type="Rhea" id="RHEA:17975"/>
    </physiologicalReaction>
</comment>
<dbReference type="EMBL" id="CP071518">
    <property type="protein sequence ID" value="QSX78228.1"/>
    <property type="molecule type" value="Genomic_DNA"/>
</dbReference>
<keyword evidence="4" id="KW-0808">Transferase</keyword>
<dbReference type="PANTHER" id="PTHR43340:SF1">
    <property type="entry name" value="HYPOXANTHINE PHOSPHORIBOSYLTRANSFERASE"/>
    <property type="match status" value="1"/>
</dbReference>